<name>A0A0M4SP48_9FUSO</name>
<dbReference type="AlphaFoldDB" id="A0A0M4SP48"/>
<sequence length="168" mass="19964">MRYLQIIVLCEGESDAIYLDRIFKMLKEKNIDINLKFTPISIKGKTNFENKKYIDKVKNVKLKFQGESQVLYVVDTDDMNTSKEDLEILKRIDKYVNDQNWHFVFFNRDIEEVLNKKADRKNKTNEARSYSEKKFNEIDKNNLKVKNYFTRGTSNLFSVISKELGIKI</sequence>
<protein>
    <recommendedName>
        <fullName evidence="3">DUF4276 family protein</fullName>
    </recommendedName>
</protein>
<dbReference type="PATRIC" id="fig|76859.3.peg.487"/>
<evidence type="ECO:0000313" key="2">
    <source>
        <dbReference type="Proteomes" id="UP000063147"/>
    </source>
</evidence>
<evidence type="ECO:0000313" key="1">
    <source>
        <dbReference type="EMBL" id="ALF17107.1"/>
    </source>
</evidence>
<reference evidence="1 2" key="1">
    <citation type="submission" date="2015-09" db="EMBL/GenBank/DDBJ databases">
        <authorList>
            <person name="Jackson K.R."/>
            <person name="Lunt B.L."/>
            <person name="Fisher J.N.B."/>
            <person name="Gardner A.V."/>
            <person name="Bailey M.E."/>
            <person name="Deus L.M."/>
            <person name="Earl A.S."/>
            <person name="Gibby P.D."/>
            <person name="Hartmann K.A."/>
            <person name="Liu J.E."/>
            <person name="Manci A.M."/>
            <person name="Nielsen D.A."/>
            <person name="Solomon M.B."/>
            <person name="Breakwell D.P."/>
            <person name="Burnett S.H."/>
            <person name="Grose J.H."/>
        </authorList>
    </citation>
    <scope>NUCLEOTIDE SEQUENCE [LARGE SCALE GENOMIC DNA]</scope>
    <source>
        <strain evidence="1 2">KCOM 1279</strain>
    </source>
</reference>
<proteinExistence type="predicted"/>
<accession>A0A0M4SP48</accession>
<dbReference type="EMBL" id="CP012713">
    <property type="protein sequence ID" value="ALF17107.1"/>
    <property type="molecule type" value="Genomic_DNA"/>
</dbReference>
<dbReference type="Proteomes" id="UP000063147">
    <property type="component" value="Chromosome"/>
</dbReference>
<dbReference type="OrthoDB" id="90330at2"/>
<evidence type="ECO:0008006" key="3">
    <source>
        <dbReference type="Google" id="ProtNLM"/>
    </source>
</evidence>
<organism evidence="1">
    <name type="scientific">Fusobacterium animalis</name>
    <dbReference type="NCBI Taxonomy" id="76859"/>
    <lineage>
        <taxon>Bacteria</taxon>
        <taxon>Fusobacteriati</taxon>
        <taxon>Fusobacteriota</taxon>
        <taxon>Fusobacteriia</taxon>
        <taxon>Fusobacteriales</taxon>
        <taxon>Fusobacteriaceae</taxon>
        <taxon>Fusobacterium</taxon>
    </lineage>
</organism>
<gene>
    <name evidence="1" type="ORF">RN98_02490</name>
</gene>